<dbReference type="SUPFAM" id="SSF50486">
    <property type="entry name" value="FMT C-terminal domain-like"/>
    <property type="match status" value="1"/>
</dbReference>
<dbReference type="Pfam" id="PF00551">
    <property type="entry name" value="Formyl_trans_N"/>
    <property type="match status" value="1"/>
</dbReference>
<dbReference type="CDD" id="cd08704">
    <property type="entry name" value="Met_tRNA_FMT_C"/>
    <property type="match status" value="1"/>
</dbReference>
<evidence type="ECO:0000313" key="8">
    <source>
        <dbReference type="EMBL" id="KUK23630.1"/>
    </source>
</evidence>
<dbReference type="InterPro" id="IPR002376">
    <property type="entry name" value="Formyl_transf_N"/>
</dbReference>
<dbReference type="EMBL" id="LGFG01000011">
    <property type="protein sequence ID" value="KUK23630.1"/>
    <property type="molecule type" value="Genomic_DNA"/>
</dbReference>
<comment type="catalytic activity">
    <reaction evidence="5">
        <text>L-methionyl-tRNA(fMet) + (6R)-10-formyltetrahydrofolate = N-formyl-L-methionyl-tRNA(fMet) + (6S)-5,6,7,8-tetrahydrofolate + H(+)</text>
        <dbReference type="Rhea" id="RHEA:24380"/>
        <dbReference type="Rhea" id="RHEA-COMP:9952"/>
        <dbReference type="Rhea" id="RHEA-COMP:9953"/>
        <dbReference type="ChEBI" id="CHEBI:15378"/>
        <dbReference type="ChEBI" id="CHEBI:57453"/>
        <dbReference type="ChEBI" id="CHEBI:78530"/>
        <dbReference type="ChEBI" id="CHEBI:78844"/>
        <dbReference type="ChEBI" id="CHEBI:195366"/>
        <dbReference type="EC" id="2.1.2.9"/>
    </reaction>
</comment>
<dbReference type="InterPro" id="IPR044135">
    <property type="entry name" value="Met-tRNA-FMT_C"/>
</dbReference>
<evidence type="ECO:0000256" key="4">
    <source>
        <dbReference type="ARBA" id="ARBA00022917"/>
    </source>
</evidence>
<name>A0A101ERV8_9THEM</name>
<dbReference type="GO" id="GO:0004479">
    <property type="term" value="F:methionyl-tRNA formyltransferase activity"/>
    <property type="evidence" value="ECO:0007669"/>
    <property type="project" value="UniProtKB-UniRule"/>
</dbReference>
<dbReference type="GO" id="GO:0005829">
    <property type="term" value="C:cytosol"/>
    <property type="evidence" value="ECO:0007669"/>
    <property type="project" value="TreeGrafter"/>
</dbReference>
<keyword evidence="3 5" id="KW-0808">Transferase</keyword>
<reference evidence="8 9" key="1">
    <citation type="journal article" date="2015" name="MBio">
        <title>Genome-Resolved Metagenomic Analysis Reveals Roles for Candidate Phyla and Other Microbial Community Members in Biogeochemical Transformations in Oil Reservoirs.</title>
        <authorList>
            <person name="Hu P."/>
            <person name="Tom L."/>
            <person name="Singh A."/>
            <person name="Thomas B.C."/>
            <person name="Baker B.J."/>
            <person name="Piceno Y.M."/>
            <person name="Andersen G.L."/>
            <person name="Banfield J.F."/>
        </authorList>
    </citation>
    <scope>NUCLEOTIDE SEQUENCE [LARGE SCALE GENOMIC DNA]</scope>
    <source>
        <strain evidence="8">46_26</strain>
    </source>
</reference>
<evidence type="ECO:0000313" key="9">
    <source>
        <dbReference type="Proteomes" id="UP000058636"/>
    </source>
</evidence>
<dbReference type="EC" id="2.1.2.9" evidence="2 5"/>
<dbReference type="Gene3D" id="3.40.50.12230">
    <property type="match status" value="1"/>
</dbReference>
<evidence type="ECO:0000256" key="3">
    <source>
        <dbReference type="ARBA" id="ARBA00022679"/>
    </source>
</evidence>
<dbReference type="InterPro" id="IPR005793">
    <property type="entry name" value="Formyl_trans_C"/>
</dbReference>
<comment type="function">
    <text evidence="5">Attaches a formyl group to the free amino group of methionyl-tRNA(fMet). The formyl group appears to play a dual role in the initiator identity of N-formylmethionyl-tRNA by promoting its recognition by IF2 and preventing the misappropriation of this tRNA by the elongation apparatus.</text>
</comment>
<dbReference type="NCBIfam" id="TIGR00460">
    <property type="entry name" value="fmt"/>
    <property type="match status" value="1"/>
</dbReference>
<dbReference type="FunFam" id="3.40.50.12230:FF:000001">
    <property type="entry name" value="Methionyl-tRNA formyltransferase"/>
    <property type="match status" value="1"/>
</dbReference>
<dbReference type="InterPro" id="IPR036477">
    <property type="entry name" value="Formyl_transf_N_sf"/>
</dbReference>
<evidence type="ECO:0000256" key="5">
    <source>
        <dbReference type="HAMAP-Rule" id="MF_00182"/>
    </source>
</evidence>
<organism evidence="8 9">
    <name type="scientific">Thermotoga petrophila</name>
    <dbReference type="NCBI Taxonomy" id="93929"/>
    <lineage>
        <taxon>Bacteria</taxon>
        <taxon>Thermotogati</taxon>
        <taxon>Thermotogota</taxon>
        <taxon>Thermotogae</taxon>
        <taxon>Thermotogales</taxon>
        <taxon>Thermotogaceae</taxon>
        <taxon>Thermotoga</taxon>
    </lineage>
</organism>
<dbReference type="PATRIC" id="fig|93930.3.peg.1036"/>
<dbReference type="SUPFAM" id="SSF53328">
    <property type="entry name" value="Formyltransferase"/>
    <property type="match status" value="1"/>
</dbReference>
<dbReference type="AlphaFoldDB" id="A0A101ERV8"/>
<evidence type="ECO:0000256" key="1">
    <source>
        <dbReference type="ARBA" id="ARBA00010699"/>
    </source>
</evidence>
<dbReference type="InterPro" id="IPR041711">
    <property type="entry name" value="Met-tRNA-FMT_N"/>
</dbReference>
<accession>A0A101ERV8</accession>
<comment type="similarity">
    <text evidence="1 5">Belongs to the Fmt family.</text>
</comment>
<evidence type="ECO:0000256" key="2">
    <source>
        <dbReference type="ARBA" id="ARBA00012261"/>
    </source>
</evidence>
<dbReference type="SMR" id="A0A101ERV8"/>
<dbReference type="PANTHER" id="PTHR11138:SF5">
    <property type="entry name" value="METHIONYL-TRNA FORMYLTRANSFERASE, MITOCHONDRIAL"/>
    <property type="match status" value="1"/>
</dbReference>
<keyword evidence="4 5" id="KW-0648">Protein biosynthesis</keyword>
<dbReference type="OMA" id="GITTMLM"/>
<feature type="binding site" evidence="5">
    <location>
        <begin position="109"/>
        <end position="112"/>
    </location>
    <ligand>
        <name>(6S)-5,6,7,8-tetrahydrofolate</name>
        <dbReference type="ChEBI" id="CHEBI:57453"/>
    </ligand>
</feature>
<dbReference type="InterPro" id="IPR005794">
    <property type="entry name" value="Fmt"/>
</dbReference>
<dbReference type="Proteomes" id="UP000058636">
    <property type="component" value="Unassembled WGS sequence"/>
</dbReference>
<dbReference type="Pfam" id="PF02911">
    <property type="entry name" value="Formyl_trans_C"/>
    <property type="match status" value="1"/>
</dbReference>
<protein>
    <recommendedName>
        <fullName evidence="2 5">Methionyl-tRNA formyltransferase</fullName>
        <ecNumber evidence="2 5">2.1.2.9</ecNumber>
    </recommendedName>
</protein>
<dbReference type="CDD" id="cd08646">
    <property type="entry name" value="FMT_core_Met-tRNA-FMT_N"/>
    <property type="match status" value="1"/>
</dbReference>
<evidence type="ECO:0000259" key="6">
    <source>
        <dbReference type="Pfam" id="PF00551"/>
    </source>
</evidence>
<comment type="caution">
    <text evidence="8">The sequence shown here is derived from an EMBL/GenBank/DDBJ whole genome shotgun (WGS) entry which is preliminary data.</text>
</comment>
<dbReference type="PANTHER" id="PTHR11138">
    <property type="entry name" value="METHIONYL-TRNA FORMYLTRANSFERASE"/>
    <property type="match status" value="1"/>
</dbReference>
<feature type="domain" description="Formyl transferase N-terminal" evidence="6">
    <location>
        <begin position="1"/>
        <end position="177"/>
    </location>
</feature>
<proteinExistence type="inferred from homology"/>
<dbReference type="InterPro" id="IPR011034">
    <property type="entry name" value="Formyl_transferase-like_C_sf"/>
</dbReference>
<dbReference type="HAMAP" id="MF_00182">
    <property type="entry name" value="Formyl_trans"/>
    <property type="match status" value="1"/>
</dbReference>
<evidence type="ECO:0000259" key="7">
    <source>
        <dbReference type="Pfam" id="PF02911"/>
    </source>
</evidence>
<gene>
    <name evidence="5" type="primary">fmt</name>
    <name evidence="8" type="ORF">XD57_0253</name>
</gene>
<sequence length="313" mass="35213">MRIVFVGTPEFAAEILEHLIKNGFNVVGVVTQPDKPRGRGRKVEPTPVKVVAEKHRVPFIQPESINKKEALEFLRSVGPDVIIVASYGKILGEKVLSLPSLGCYNIHPSLLPKYRGASPIQRVLENGEERTGVTIYKMVRELDAGPIALQREISIDPFETFDQLEKRLIELSKEMSIEFLEKLKVGDIELKEQDHSRATYAPMIKKEDLIVDFSKDAESVKNKIRAYDSRPGARAFLGNDEVKLFGVTAIDSSGDEPGLINYINKEGAWIGTGRGKVKVGCIQFPGKRKMTFWEAKNGRLIIEGMRFERRHEI</sequence>
<feature type="domain" description="Formyl transferase C-terminal" evidence="7">
    <location>
        <begin position="204"/>
        <end position="298"/>
    </location>
</feature>